<accession>A0A6J1XTF3</accession>
<dbReference type="FunFam" id="1.10.150.20:FF:000039">
    <property type="entry name" value="Polymerase (DNA directed) kappa"/>
    <property type="match status" value="1"/>
</dbReference>
<dbReference type="CTD" id="51426"/>
<evidence type="ECO:0000256" key="4">
    <source>
        <dbReference type="ARBA" id="ARBA00022723"/>
    </source>
</evidence>
<keyword evidence="13" id="KW-1185">Reference proteome</keyword>
<keyword evidence="3" id="KW-0237">DNA synthesis</keyword>
<evidence type="ECO:0000313" key="14">
    <source>
        <dbReference type="RefSeq" id="XP_026895669.1"/>
    </source>
</evidence>
<evidence type="ECO:0000256" key="2">
    <source>
        <dbReference type="ARBA" id="ARBA00016178"/>
    </source>
</evidence>
<dbReference type="InterPro" id="IPR022880">
    <property type="entry name" value="DNApol_IV"/>
</dbReference>
<feature type="domain" description="UmuC" evidence="11">
    <location>
        <begin position="86"/>
        <end position="307"/>
    </location>
</feature>
<evidence type="ECO:0000256" key="1">
    <source>
        <dbReference type="ARBA" id="ARBA00010945"/>
    </source>
</evidence>
<dbReference type="GO" id="GO:0042276">
    <property type="term" value="P:error-prone translesion synthesis"/>
    <property type="evidence" value="ECO:0007669"/>
    <property type="project" value="TreeGrafter"/>
</dbReference>
<evidence type="ECO:0000313" key="13">
    <source>
        <dbReference type="Proteomes" id="UP001652583"/>
    </source>
</evidence>
<evidence type="ECO:0000256" key="7">
    <source>
        <dbReference type="ARBA" id="ARBA00022833"/>
    </source>
</evidence>
<organism evidence="13 14">
    <name type="scientific">Acinonyx jubatus</name>
    <name type="common">Cheetah</name>
    <dbReference type="NCBI Taxonomy" id="32536"/>
    <lineage>
        <taxon>Eukaryota</taxon>
        <taxon>Metazoa</taxon>
        <taxon>Chordata</taxon>
        <taxon>Craniata</taxon>
        <taxon>Vertebrata</taxon>
        <taxon>Euteleostomi</taxon>
        <taxon>Mammalia</taxon>
        <taxon>Eutheria</taxon>
        <taxon>Laurasiatheria</taxon>
        <taxon>Carnivora</taxon>
        <taxon>Feliformia</taxon>
        <taxon>Felidae</taxon>
        <taxon>Felinae</taxon>
        <taxon>Acinonyx</taxon>
    </lineage>
</organism>
<keyword evidence="6 9" id="KW-0863">Zinc-finger</keyword>
<gene>
    <name evidence="14" type="primary">POLK</name>
</gene>
<sequence length="811" mass="91872">MHSTKEKNDNNKDDLLLRMGLNDNKAGMEGLDKEKINKIIMEATRGSKFYGNELKKEKQVNQRIENMMQQKAQITSQQLRKAQLQSTSNYYARRFGVRAAMPGFIAKRLCPQLTIVPPNFDKYQAVSREVKEILADYDPNFMAMSLDEAYLNITKHLQERQNWPEDKRKYFIKTGNSLENDKPGEEVNKVSEQERSIPPLLFNDIPPDLHPQGNPFQANSEEQNNPQILQNAIVFGTSAEEAVKEIRFRIEQKTTLTASAGIAPNTMLAKVCSDKNKPNGQYQILPNREAVMDFIKDLPIRKVSGIGKVTEKMLKALGIITCTELYQQRALLSLLFSETSWHHFLHISLGLGSTLLARDGDRKSMSVERTFSEMSKAEEQYSLCQELCSELAQDLQKEGLKGRTVTIKLKNVNFEVKTRASTVSSVVSTAEEIFAIAKDLLRTEIDADFPHPLRLRLMGVRLSSFPNEDKKQQQRSIIGFLQAGNQALSATGHMLEKTDKDQFLKPLEMSQKKSFFDKKRSERKWSQQDTFKCEAVDTQSLQTSDSFQVLKKMNENLETSENSNKSQIFTCPSCFREQGSISLEAFNKHVDACLDGPSINEDRKMFSCSHASSTEVNRKENVHHSFSLHEKQDYETHQKHSGINSVDCAELVETKGNPPKAESVGALSDKHSKEECAVFPRESFNTEQHYQNSFSTVLLEDMGSSQQESPQPYLPEVIITQALVCPICNLEQKTSDLTLFNMHVDICLNKGIIQELRKDSLANQPTKSTKSTDTSGQVQKTATKTKRPGMHSSSKKVKPNSPRHTLDIFFK</sequence>
<evidence type="ECO:0000256" key="5">
    <source>
        <dbReference type="ARBA" id="ARBA00022763"/>
    </source>
</evidence>
<dbReference type="FunFam" id="1.10.150.810:FF:000001">
    <property type="entry name" value="DNA polymerase kappa"/>
    <property type="match status" value="2"/>
</dbReference>
<protein>
    <recommendedName>
        <fullName evidence="2">DNA polymerase kappa</fullName>
    </recommendedName>
</protein>
<dbReference type="CDD" id="cd03586">
    <property type="entry name" value="PolY_Pol_IV_kappa"/>
    <property type="match status" value="1"/>
</dbReference>
<dbReference type="Gene3D" id="3.30.160.60">
    <property type="entry name" value="Classic Zinc Finger"/>
    <property type="match status" value="2"/>
</dbReference>
<dbReference type="InterPro" id="IPR036775">
    <property type="entry name" value="DNA_pol_Y-fam_lit_finger_sf"/>
</dbReference>
<dbReference type="PANTHER" id="PTHR11076">
    <property type="entry name" value="DNA REPAIR POLYMERASE UMUC / TRANSFERASE FAMILY MEMBER"/>
    <property type="match status" value="1"/>
</dbReference>
<dbReference type="Proteomes" id="UP001652583">
    <property type="component" value="Chromosome A1"/>
</dbReference>
<dbReference type="Pfam" id="PF00817">
    <property type="entry name" value="IMS"/>
    <property type="match status" value="1"/>
</dbReference>
<keyword evidence="8 9" id="KW-0234">DNA repair</keyword>
<dbReference type="GeneID" id="106974834"/>
<reference evidence="14" key="1">
    <citation type="submission" date="2025-08" db="UniProtKB">
        <authorList>
            <consortium name="RefSeq"/>
        </authorList>
    </citation>
    <scope>IDENTIFICATION</scope>
    <source>
        <tissue evidence="14">Blood</tissue>
    </source>
</reference>
<comment type="similarity">
    <text evidence="1">Belongs to the DNA polymerase type-Y family.</text>
</comment>
<dbReference type="RefSeq" id="XP_026895669.1">
    <property type="nucleotide sequence ID" value="XM_027039868.2"/>
</dbReference>
<keyword evidence="4" id="KW-0479">Metal-binding</keyword>
<dbReference type="InterPro" id="IPR024728">
    <property type="entry name" value="PolY_HhH_motif"/>
</dbReference>
<dbReference type="InterPro" id="IPR001126">
    <property type="entry name" value="UmuC"/>
</dbReference>
<dbReference type="FunFam" id="3.30.1490.100:FF:000005">
    <property type="entry name" value="DNA polymerase kappa"/>
    <property type="match status" value="1"/>
</dbReference>
<dbReference type="PROSITE" id="PS50173">
    <property type="entry name" value="UMUC"/>
    <property type="match status" value="1"/>
</dbReference>
<evidence type="ECO:0000256" key="8">
    <source>
        <dbReference type="ARBA" id="ARBA00023204"/>
    </source>
</evidence>
<keyword evidence="7" id="KW-0862">Zinc</keyword>
<dbReference type="GO" id="GO:0003887">
    <property type="term" value="F:DNA-directed DNA polymerase activity"/>
    <property type="evidence" value="ECO:0007669"/>
    <property type="project" value="InterPro"/>
</dbReference>
<keyword evidence="5 9" id="KW-0227">DNA damage</keyword>
<dbReference type="Pfam" id="PF11799">
    <property type="entry name" value="IMS_C"/>
    <property type="match status" value="1"/>
</dbReference>
<dbReference type="Pfam" id="PF11798">
    <property type="entry name" value="IMS_HHH"/>
    <property type="match status" value="1"/>
</dbReference>
<dbReference type="Gene3D" id="1.10.150.810">
    <property type="match status" value="1"/>
</dbReference>
<dbReference type="Gene3D" id="3.30.70.270">
    <property type="match status" value="1"/>
</dbReference>
<evidence type="ECO:0000256" key="10">
    <source>
        <dbReference type="SAM" id="MobiDB-lite"/>
    </source>
</evidence>
<dbReference type="PANTHER" id="PTHR11076:SF33">
    <property type="entry name" value="DNA POLYMERASE KAPPA"/>
    <property type="match status" value="1"/>
</dbReference>
<feature type="domain" description="UBZ4-type" evidence="12">
    <location>
        <begin position="722"/>
        <end position="752"/>
    </location>
</feature>
<dbReference type="Gene3D" id="1.10.150.20">
    <property type="entry name" value="5' to 3' exonuclease, C-terminal subdomain"/>
    <property type="match status" value="1"/>
</dbReference>
<dbReference type="SUPFAM" id="SSF100879">
    <property type="entry name" value="Lesion bypass DNA polymerase (Y-family), little finger domain"/>
    <property type="match status" value="1"/>
</dbReference>
<feature type="domain" description="UBZ4-type" evidence="12">
    <location>
        <begin position="568"/>
        <end position="598"/>
    </location>
</feature>
<dbReference type="InterPro" id="IPR050116">
    <property type="entry name" value="DNA_polymerase-Y"/>
</dbReference>
<feature type="region of interest" description="Disordered" evidence="10">
    <location>
        <begin position="763"/>
        <end position="811"/>
    </location>
</feature>
<dbReference type="SMART" id="SM00734">
    <property type="entry name" value="ZnF_Rad18"/>
    <property type="match status" value="2"/>
</dbReference>
<name>A0A6J1XTF3_ACIJB</name>
<dbReference type="AlphaFoldDB" id="A0A6J1XTF3"/>
<dbReference type="InterPro" id="IPR006642">
    <property type="entry name" value="Rad18_UBZ4"/>
</dbReference>
<dbReference type="GO" id="GO:0003684">
    <property type="term" value="F:damaged DNA binding"/>
    <property type="evidence" value="ECO:0007669"/>
    <property type="project" value="InterPro"/>
</dbReference>
<dbReference type="GO" id="GO:0008270">
    <property type="term" value="F:zinc ion binding"/>
    <property type="evidence" value="ECO:0007669"/>
    <property type="project" value="UniProtKB-KW"/>
</dbReference>
<feature type="compositionally biased region" description="Polar residues" evidence="10">
    <location>
        <begin position="763"/>
        <end position="782"/>
    </location>
</feature>
<dbReference type="GO" id="GO:0005634">
    <property type="term" value="C:nucleus"/>
    <property type="evidence" value="ECO:0007669"/>
    <property type="project" value="TreeGrafter"/>
</dbReference>
<dbReference type="InterPro" id="IPR043502">
    <property type="entry name" value="DNA/RNA_pol_sf"/>
</dbReference>
<dbReference type="FunFam" id="3.30.160.60:FF:000807">
    <property type="entry name" value="Polymerase (DNA directed) kappa"/>
    <property type="match status" value="1"/>
</dbReference>
<dbReference type="FunFam" id="3.30.160.60:FF:000956">
    <property type="entry name" value="DNA polymerase kappa"/>
    <property type="match status" value="1"/>
</dbReference>
<evidence type="ECO:0000256" key="9">
    <source>
        <dbReference type="PROSITE-ProRule" id="PRU01256"/>
    </source>
</evidence>
<dbReference type="InterPro" id="IPR043128">
    <property type="entry name" value="Rev_trsase/Diguanyl_cyclase"/>
</dbReference>
<dbReference type="SUPFAM" id="SSF56672">
    <property type="entry name" value="DNA/RNA polymerases"/>
    <property type="match status" value="1"/>
</dbReference>
<evidence type="ECO:0000256" key="6">
    <source>
        <dbReference type="ARBA" id="ARBA00022771"/>
    </source>
</evidence>
<dbReference type="InterPro" id="IPR017961">
    <property type="entry name" value="DNA_pol_Y-fam_little_finger"/>
</dbReference>
<evidence type="ECO:0000259" key="11">
    <source>
        <dbReference type="PROSITE" id="PS50173"/>
    </source>
</evidence>
<dbReference type="PROSITE" id="PS51908">
    <property type="entry name" value="ZF_UBZ4"/>
    <property type="match status" value="2"/>
</dbReference>
<dbReference type="Gene3D" id="3.30.1490.100">
    <property type="entry name" value="DNA polymerase, Y-family, little finger domain"/>
    <property type="match status" value="1"/>
</dbReference>
<evidence type="ECO:0000259" key="12">
    <source>
        <dbReference type="PROSITE" id="PS51908"/>
    </source>
</evidence>
<dbReference type="GO" id="GO:0006281">
    <property type="term" value="P:DNA repair"/>
    <property type="evidence" value="ECO:0007669"/>
    <property type="project" value="UniProtKB-KW"/>
</dbReference>
<proteinExistence type="inferred from homology"/>
<feature type="compositionally biased region" description="Basic residues" evidence="10">
    <location>
        <begin position="783"/>
        <end position="798"/>
    </location>
</feature>
<evidence type="ECO:0000256" key="3">
    <source>
        <dbReference type="ARBA" id="ARBA00022634"/>
    </source>
</evidence>